<evidence type="ECO:0000313" key="4">
    <source>
        <dbReference type="Proteomes" id="UP001215712"/>
    </source>
</evidence>
<protein>
    <submittedName>
        <fullName evidence="3">Uncharacterized protein</fullName>
    </submittedName>
</protein>
<name>A0AAD6HGX7_9EURO</name>
<sequence>MRRILSQSPQLVEGHNNEPANLRNEDISTVCSSQNDENVPILSRPGSSESIQAHNQITDTSKPTHPSHLDLARLKPDGPSSARSNQVRKGKPLRRQRASSMRPGPQNLTEDKLFELLIGRMRQREESEAAAACMQRQVEAQNIHLTKQNQELQQKIQFFRKRLEESDAECQATRSLLGEWKAKIRNFKQVVNELGHGYDSLGDEAQKLKDTVLSLGKEKSDLTEVVNQIKMRIAQAEGTIEVQRSKKHESEKQIMILEQDLQGSKKREEVVQKQLTDQKSRIATLESYIQNCASVQGKQLGLIKEGQKGLLEKLTARITTMTDNSVDAKETLLVAINGGFEEWHSSMQSLTEKSSAEQANVAKFTQKAQDIVSQIDTLATQFTQNIEGSIKINNGVSKTLQKRFQEIQHHLDSESPMMKRLDHCDATYEALKSKLDLIEPALGALNSSVHIFNSTENTLVHDLESLSKKLDDVQIPAGNPALEMEVAKKFTENTELQVKINEKNSKIETLNECLSSNKTLIEDLQKSLSAAAEKQHATESQNKRLSTEKTKMQLEMESSEQKIRQELDKQSHESLNRMKMEHEAHLLVLQKKRMTSKEALESLSRNFSSFKNPWSVSTILGEEEKLADILQVEAKELVNEHSHEREISLRGKDKRIGELEKSCADALAQLSIQTEEIQKFQELDATSRVENSDLRDRLEQAQQKIHDLEQKLTCTTENEPGTDDGAVSRAAGIIPFAAIQSQLLSRPNTPLYGESCDFTMLFMSDELGPSTPLHPFANPKASLESLENFIDEASNKPDAPKKKDTAVTDLEKLSQSSKGKKRKAVNFEAAKTGQQAKKPTKTQPSGSQAQTSGKLAQPADSHMEENEEEPPAKLTKQVQKWTYSRVRSSATQIQQEEARVPFNALTAGRRPSPQGLISANTSQVVTRPKARNRTRRRTRNEKYDARFKNE</sequence>
<accession>A0AAD6HGX7</accession>
<feature type="compositionally biased region" description="Polar residues" evidence="2">
    <location>
        <begin position="915"/>
        <end position="925"/>
    </location>
</feature>
<feature type="compositionally biased region" description="Polar residues" evidence="2">
    <location>
        <begin position="45"/>
        <end position="64"/>
    </location>
</feature>
<dbReference type="EMBL" id="JAQJAN010000012">
    <property type="protein sequence ID" value="KAJ5716147.1"/>
    <property type="molecule type" value="Genomic_DNA"/>
</dbReference>
<feature type="region of interest" description="Disordered" evidence="2">
    <location>
        <begin position="1"/>
        <end position="109"/>
    </location>
</feature>
<feature type="compositionally biased region" description="Polar residues" evidence="2">
    <location>
        <begin position="27"/>
        <end position="37"/>
    </location>
</feature>
<keyword evidence="4" id="KW-1185">Reference proteome</keyword>
<evidence type="ECO:0000256" key="2">
    <source>
        <dbReference type="SAM" id="MobiDB-lite"/>
    </source>
</evidence>
<feature type="compositionally biased region" description="Basic and acidic residues" evidence="2">
    <location>
        <begin position="793"/>
        <end position="812"/>
    </location>
</feature>
<feature type="coiled-coil region" evidence="1">
    <location>
        <begin position="542"/>
        <end position="569"/>
    </location>
</feature>
<feature type="region of interest" description="Disordered" evidence="2">
    <location>
        <begin position="793"/>
        <end position="950"/>
    </location>
</feature>
<organism evidence="3 4">
    <name type="scientific">Penicillium malachiteum</name>
    <dbReference type="NCBI Taxonomy" id="1324776"/>
    <lineage>
        <taxon>Eukaryota</taxon>
        <taxon>Fungi</taxon>
        <taxon>Dikarya</taxon>
        <taxon>Ascomycota</taxon>
        <taxon>Pezizomycotina</taxon>
        <taxon>Eurotiomycetes</taxon>
        <taxon>Eurotiomycetidae</taxon>
        <taxon>Eurotiales</taxon>
        <taxon>Aspergillaceae</taxon>
        <taxon>Penicillium</taxon>
    </lineage>
</organism>
<feature type="coiled-coil region" evidence="1">
    <location>
        <begin position="691"/>
        <end position="718"/>
    </location>
</feature>
<reference evidence="3" key="2">
    <citation type="submission" date="2023-01" db="EMBL/GenBank/DDBJ databases">
        <authorList>
            <person name="Petersen C."/>
        </authorList>
    </citation>
    <scope>NUCLEOTIDE SEQUENCE</scope>
    <source>
        <strain evidence="3">IBT 17514</strain>
    </source>
</reference>
<reference evidence="3" key="1">
    <citation type="journal article" date="2023" name="IMA Fungus">
        <title>Comparative genomic study of the Penicillium genus elucidates a diverse pangenome and 15 lateral gene transfer events.</title>
        <authorList>
            <person name="Petersen C."/>
            <person name="Sorensen T."/>
            <person name="Nielsen M.R."/>
            <person name="Sondergaard T.E."/>
            <person name="Sorensen J.L."/>
            <person name="Fitzpatrick D.A."/>
            <person name="Frisvad J.C."/>
            <person name="Nielsen K.L."/>
        </authorList>
    </citation>
    <scope>NUCLEOTIDE SEQUENCE</scope>
    <source>
        <strain evidence="3">IBT 17514</strain>
    </source>
</reference>
<feature type="compositionally biased region" description="Basic and acidic residues" evidence="2">
    <location>
        <begin position="67"/>
        <end position="76"/>
    </location>
</feature>
<feature type="compositionally biased region" description="Basic residues" evidence="2">
    <location>
        <begin position="86"/>
        <end position="97"/>
    </location>
</feature>
<feature type="compositionally biased region" description="Polar residues" evidence="2">
    <location>
        <begin position="1"/>
        <end position="10"/>
    </location>
</feature>
<feature type="compositionally biased region" description="Polar residues" evidence="2">
    <location>
        <begin position="832"/>
        <end position="854"/>
    </location>
</feature>
<feature type="coiled-coil region" evidence="1">
    <location>
        <begin position="135"/>
        <end position="169"/>
    </location>
</feature>
<dbReference type="AlphaFoldDB" id="A0AAD6HGX7"/>
<evidence type="ECO:0000313" key="3">
    <source>
        <dbReference type="EMBL" id="KAJ5716147.1"/>
    </source>
</evidence>
<feature type="compositionally biased region" description="Basic residues" evidence="2">
    <location>
        <begin position="928"/>
        <end position="939"/>
    </location>
</feature>
<feature type="compositionally biased region" description="Basic and acidic residues" evidence="2">
    <location>
        <begin position="940"/>
        <end position="950"/>
    </location>
</feature>
<feature type="coiled-coil region" evidence="1">
    <location>
        <begin position="233"/>
        <end position="267"/>
    </location>
</feature>
<keyword evidence="1" id="KW-0175">Coiled coil</keyword>
<gene>
    <name evidence="3" type="ORF">N7493_008058</name>
</gene>
<evidence type="ECO:0000256" key="1">
    <source>
        <dbReference type="SAM" id="Coils"/>
    </source>
</evidence>
<proteinExistence type="predicted"/>
<feature type="compositionally biased region" description="Polar residues" evidence="2">
    <location>
        <begin position="876"/>
        <end position="895"/>
    </location>
</feature>
<comment type="caution">
    <text evidence="3">The sequence shown here is derived from an EMBL/GenBank/DDBJ whole genome shotgun (WGS) entry which is preliminary data.</text>
</comment>
<dbReference type="Proteomes" id="UP001215712">
    <property type="component" value="Unassembled WGS sequence"/>
</dbReference>